<dbReference type="PANTHER" id="PTHR30290">
    <property type="entry name" value="PERIPLASMIC BINDING COMPONENT OF ABC TRANSPORTER"/>
    <property type="match status" value="1"/>
</dbReference>
<dbReference type="GO" id="GO:1904680">
    <property type="term" value="F:peptide transmembrane transporter activity"/>
    <property type="evidence" value="ECO:0007669"/>
    <property type="project" value="TreeGrafter"/>
</dbReference>
<dbReference type="Gene3D" id="3.40.190.10">
    <property type="entry name" value="Periplasmic binding protein-like II"/>
    <property type="match status" value="1"/>
</dbReference>
<protein>
    <submittedName>
        <fullName evidence="4">ABC transporter substrate-binding protein</fullName>
    </submittedName>
</protein>
<comment type="caution">
    <text evidence="4">The sequence shown here is derived from an EMBL/GenBank/DDBJ whole genome shotgun (WGS) entry which is preliminary data.</text>
</comment>
<sequence>RTLGQPDQGFEGNRFTGLTMYDALTMWDLSSSDKASALIPGLATEWKVDDADKTKWVFKLRPGVTFHDGSTFNADAVIWNLDKVLNDKAPQFDKRQSAQVKTRLPSVASYAKIDDFTVEITT</sequence>
<dbReference type="SUPFAM" id="SSF53850">
    <property type="entry name" value="Periplasmic binding protein-like II"/>
    <property type="match status" value="1"/>
</dbReference>
<dbReference type="PANTHER" id="PTHR30290:SF83">
    <property type="entry name" value="ABC TRANSPORTER SUBSTRATE-BINDING PROTEIN"/>
    <property type="match status" value="1"/>
</dbReference>
<dbReference type="EMBL" id="VKHP01000623">
    <property type="protein sequence ID" value="NEV03036.1"/>
    <property type="molecule type" value="Genomic_DNA"/>
</dbReference>
<dbReference type="InterPro" id="IPR000914">
    <property type="entry name" value="SBP_5_dom"/>
</dbReference>
<comment type="subcellular location">
    <subcellularLocation>
        <location evidence="1">Periplasm</location>
    </subcellularLocation>
</comment>
<dbReference type="Proteomes" id="UP000468531">
    <property type="component" value="Unassembled WGS sequence"/>
</dbReference>
<dbReference type="AlphaFoldDB" id="A0A6P1BX63"/>
<dbReference type="RefSeq" id="WP_236000612.1">
    <property type="nucleotide sequence ID" value="NZ_VKHP01000623.1"/>
</dbReference>
<feature type="non-terminal residue" evidence="4">
    <location>
        <position position="122"/>
    </location>
</feature>
<dbReference type="GO" id="GO:0015833">
    <property type="term" value="P:peptide transport"/>
    <property type="evidence" value="ECO:0007669"/>
    <property type="project" value="TreeGrafter"/>
</dbReference>
<gene>
    <name evidence="4" type="ORF">FNJ47_47200</name>
</gene>
<comment type="similarity">
    <text evidence="2">Belongs to the bacterial solute-binding protein 5 family.</text>
</comment>
<evidence type="ECO:0000313" key="5">
    <source>
        <dbReference type="Proteomes" id="UP000468531"/>
    </source>
</evidence>
<dbReference type="InterPro" id="IPR039424">
    <property type="entry name" value="SBP_5"/>
</dbReference>
<evidence type="ECO:0000256" key="1">
    <source>
        <dbReference type="ARBA" id="ARBA00004418"/>
    </source>
</evidence>
<feature type="non-terminal residue" evidence="4">
    <location>
        <position position="1"/>
    </location>
</feature>
<feature type="domain" description="Solute-binding protein family 5" evidence="3">
    <location>
        <begin position="38"/>
        <end position="122"/>
    </location>
</feature>
<evidence type="ECO:0000256" key="2">
    <source>
        <dbReference type="ARBA" id="ARBA00005695"/>
    </source>
</evidence>
<evidence type="ECO:0000259" key="3">
    <source>
        <dbReference type="Pfam" id="PF00496"/>
    </source>
</evidence>
<organism evidence="4 5">
    <name type="scientific">Bradyrhizobium uaiense</name>
    <dbReference type="NCBI Taxonomy" id="2594946"/>
    <lineage>
        <taxon>Bacteria</taxon>
        <taxon>Pseudomonadati</taxon>
        <taxon>Pseudomonadota</taxon>
        <taxon>Alphaproteobacteria</taxon>
        <taxon>Hyphomicrobiales</taxon>
        <taxon>Nitrobacteraceae</taxon>
        <taxon>Bradyrhizobium</taxon>
    </lineage>
</organism>
<proteinExistence type="inferred from homology"/>
<keyword evidence="5" id="KW-1185">Reference proteome</keyword>
<reference evidence="4 5" key="1">
    <citation type="journal article" date="2020" name="Arch. Microbiol.">
        <title>Bradyrhizobium uaiense sp. nov., a new highly efficient cowpea symbiont.</title>
        <authorList>
            <person name="Cabral Michel D."/>
            <person name="Azarias Guimaraes A."/>
            <person name="Martins da Costa E."/>
            <person name="Soares de Carvalho T."/>
            <person name="Balsanelli E."/>
            <person name="Willems A."/>
            <person name="Maltempi de Souza E."/>
            <person name="de Souza Moreira F.M."/>
        </authorList>
    </citation>
    <scope>NUCLEOTIDE SEQUENCE [LARGE SCALE GENOMIC DNA]</scope>
    <source>
        <strain evidence="4 5">UFLA 03-164</strain>
    </source>
</reference>
<accession>A0A6P1BX63</accession>
<dbReference type="Pfam" id="PF00496">
    <property type="entry name" value="SBP_bac_5"/>
    <property type="match status" value="1"/>
</dbReference>
<evidence type="ECO:0000313" key="4">
    <source>
        <dbReference type="EMBL" id="NEV03036.1"/>
    </source>
</evidence>
<name>A0A6P1BX63_9BRAD</name>